<dbReference type="Pfam" id="PF08800">
    <property type="entry name" value="BT4734-like_N"/>
    <property type="match status" value="1"/>
</dbReference>
<evidence type="ECO:0000259" key="1">
    <source>
        <dbReference type="Pfam" id="PF08800"/>
    </source>
</evidence>
<organism evidence="2 3">
    <name type="scientific">Nibrella viscosa</name>
    <dbReference type="NCBI Taxonomy" id="1084524"/>
    <lineage>
        <taxon>Bacteria</taxon>
        <taxon>Pseudomonadati</taxon>
        <taxon>Bacteroidota</taxon>
        <taxon>Cytophagia</taxon>
        <taxon>Cytophagales</taxon>
        <taxon>Spirosomataceae</taxon>
        <taxon>Nibrella</taxon>
    </lineage>
</organism>
<keyword evidence="3" id="KW-1185">Reference proteome</keyword>
<sequence length="359" mass="39549">MTTTQLSFGTQITSAAEVLRLVTLDEVHQQITADPHLASMTDRLRKLSQLDTTAAKSVKTRLPYVVGSRFADGSRRTEHLLGADFFVLDLDDCTDLNGTVPDEIRRHESVALAFVSPGGRGLKLFFPLSTTCTDPKAFSAAYRQFATQFGADMRLTRSVDLRTSDPTRACFLAHDPTAYLNGSAVPLDWQCWLPDAPSDLFAEEERPLAGNVAGNQTALAVAAEVPVVAKARPIDEAAYRDILHQINPRSTATTRSRERQVYVPEELTRLEAELRTMLPQHGLELKEVVTLNYGLKFCVTQGLRLAEINVFFGKRGFSLVKSPRTGTDPALADRLHDCLYTLLFAPSVVESVPFALALN</sequence>
<reference evidence="3" key="1">
    <citation type="journal article" date="2019" name="Int. J. Syst. Evol. Microbiol.">
        <title>The Global Catalogue of Microorganisms (GCM) 10K type strain sequencing project: providing services to taxonomists for standard genome sequencing and annotation.</title>
        <authorList>
            <consortium name="The Broad Institute Genomics Platform"/>
            <consortium name="The Broad Institute Genome Sequencing Center for Infectious Disease"/>
            <person name="Wu L."/>
            <person name="Ma J."/>
        </authorList>
    </citation>
    <scope>NUCLEOTIDE SEQUENCE [LARGE SCALE GENOMIC DNA]</scope>
    <source>
        <strain evidence="3">JCM 17925</strain>
    </source>
</reference>
<dbReference type="InterPro" id="IPR014907">
    <property type="entry name" value="BT4734-like_N"/>
</dbReference>
<gene>
    <name evidence="2" type="ORF">GCM10023187_34540</name>
</gene>
<dbReference type="RefSeq" id="WP_345269114.1">
    <property type="nucleotide sequence ID" value="NZ_BAABHB010000007.1"/>
</dbReference>
<proteinExistence type="predicted"/>
<comment type="caution">
    <text evidence="2">The sequence shown here is derived from an EMBL/GenBank/DDBJ whole genome shotgun (WGS) entry which is preliminary data.</text>
</comment>
<evidence type="ECO:0000313" key="2">
    <source>
        <dbReference type="EMBL" id="GAA4410211.1"/>
    </source>
</evidence>
<dbReference type="EMBL" id="BAABHB010000007">
    <property type="protein sequence ID" value="GAA4410211.1"/>
    <property type="molecule type" value="Genomic_DNA"/>
</dbReference>
<protein>
    <recommendedName>
        <fullName evidence="1">BT4734-like N-terminal domain-containing protein</fullName>
    </recommendedName>
</protein>
<dbReference type="NCBIfam" id="NF040562">
    <property type="entry name" value="PrimPol_Db"/>
    <property type="match status" value="1"/>
</dbReference>
<feature type="domain" description="BT4734-like N-terminal" evidence="1">
    <location>
        <begin position="58"/>
        <end position="179"/>
    </location>
</feature>
<accession>A0ABP8KLS2</accession>
<evidence type="ECO:0000313" key="3">
    <source>
        <dbReference type="Proteomes" id="UP001500936"/>
    </source>
</evidence>
<dbReference type="Proteomes" id="UP001500936">
    <property type="component" value="Unassembled WGS sequence"/>
</dbReference>
<name>A0ABP8KLS2_9BACT</name>